<evidence type="ECO:0000313" key="3">
    <source>
        <dbReference type="Proteomes" id="UP001209540"/>
    </source>
</evidence>
<reference evidence="2" key="2">
    <citation type="submission" date="2023-02" db="EMBL/GenBank/DDBJ databases">
        <authorList>
            <consortium name="DOE Joint Genome Institute"/>
            <person name="Mondo S.J."/>
            <person name="Chang Y."/>
            <person name="Wang Y."/>
            <person name="Ahrendt S."/>
            <person name="Andreopoulos W."/>
            <person name="Barry K."/>
            <person name="Beard J."/>
            <person name="Benny G.L."/>
            <person name="Blankenship S."/>
            <person name="Bonito G."/>
            <person name="Cuomo C."/>
            <person name="Desiro A."/>
            <person name="Gervers K.A."/>
            <person name="Hundley H."/>
            <person name="Kuo A."/>
            <person name="LaButti K."/>
            <person name="Lang B.F."/>
            <person name="Lipzen A."/>
            <person name="O'Donnell K."/>
            <person name="Pangilinan J."/>
            <person name="Reynolds N."/>
            <person name="Sandor L."/>
            <person name="Smith M.W."/>
            <person name="Tsang A."/>
            <person name="Grigoriev I.V."/>
            <person name="Stajich J.E."/>
            <person name="Spatafora J.W."/>
        </authorList>
    </citation>
    <scope>NUCLEOTIDE SEQUENCE</scope>
    <source>
        <strain evidence="2">RSA 2281</strain>
    </source>
</reference>
<proteinExistence type="predicted"/>
<accession>A0AAD5PC79</accession>
<gene>
    <name evidence="2" type="ORF">BDA99DRAFT_514094</name>
</gene>
<keyword evidence="3" id="KW-1185">Reference proteome</keyword>
<feature type="transmembrane region" description="Helical" evidence="1">
    <location>
        <begin position="51"/>
        <end position="77"/>
    </location>
</feature>
<keyword evidence="1" id="KW-0472">Membrane</keyword>
<feature type="transmembrane region" description="Helical" evidence="1">
    <location>
        <begin position="12"/>
        <end position="31"/>
    </location>
</feature>
<name>A0AAD5PC79_9FUNG</name>
<dbReference type="Proteomes" id="UP001209540">
    <property type="component" value="Unassembled WGS sequence"/>
</dbReference>
<protein>
    <submittedName>
        <fullName evidence="2">Uncharacterized protein</fullName>
    </submittedName>
</protein>
<evidence type="ECO:0000313" key="2">
    <source>
        <dbReference type="EMBL" id="KAI9258772.1"/>
    </source>
</evidence>
<comment type="caution">
    <text evidence="2">The sequence shown here is derived from an EMBL/GenBank/DDBJ whole genome shotgun (WGS) entry which is preliminary data.</text>
</comment>
<keyword evidence="1" id="KW-0812">Transmembrane</keyword>
<dbReference type="EMBL" id="JAIXMP010000018">
    <property type="protein sequence ID" value="KAI9258772.1"/>
    <property type="molecule type" value="Genomic_DNA"/>
</dbReference>
<dbReference type="AlphaFoldDB" id="A0AAD5PC79"/>
<reference evidence="2" key="1">
    <citation type="journal article" date="2022" name="IScience">
        <title>Evolution of zygomycete secretomes and the origins of terrestrial fungal ecologies.</title>
        <authorList>
            <person name="Chang Y."/>
            <person name="Wang Y."/>
            <person name="Mondo S."/>
            <person name="Ahrendt S."/>
            <person name="Andreopoulos W."/>
            <person name="Barry K."/>
            <person name="Beard J."/>
            <person name="Benny G.L."/>
            <person name="Blankenship S."/>
            <person name="Bonito G."/>
            <person name="Cuomo C."/>
            <person name="Desiro A."/>
            <person name="Gervers K.A."/>
            <person name="Hundley H."/>
            <person name="Kuo A."/>
            <person name="LaButti K."/>
            <person name="Lang B.F."/>
            <person name="Lipzen A."/>
            <person name="O'Donnell K."/>
            <person name="Pangilinan J."/>
            <person name="Reynolds N."/>
            <person name="Sandor L."/>
            <person name="Smith M.E."/>
            <person name="Tsang A."/>
            <person name="Grigoriev I.V."/>
            <person name="Stajich J.E."/>
            <person name="Spatafora J.W."/>
        </authorList>
    </citation>
    <scope>NUCLEOTIDE SEQUENCE</scope>
    <source>
        <strain evidence="2">RSA 2281</strain>
    </source>
</reference>
<organism evidence="2 3">
    <name type="scientific">Phascolomyces articulosus</name>
    <dbReference type="NCBI Taxonomy" id="60185"/>
    <lineage>
        <taxon>Eukaryota</taxon>
        <taxon>Fungi</taxon>
        <taxon>Fungi incertae sedis</taxon>
        <taxon>Mucoromycota</taxon>
        <taxon>Mucoromycotina</taxon>
        <taxon>Mucoromycetes</taxon>
        <taxon>Mucorales</taxon>
        <taxon>Lichtheimiaceae</taxon>
        <taxon>Phascolomyces</taxon>
    </lineage>
</organism>
<keyword evidence="1" id="KW-1133">Transmembrane helix</keyword>
<evidence type="ECO:0000256" key="1">
    <source>
        <dbReference type="SAM" id="Phobius"/>
    </source>
</evidence>
<sequence length="111" mass="13071">MIMIINPFSNSILLYLFLSFLSIFPLQLYLYKCFYTLMYNVLQYVKSITSPFLALVPVDFYTSLTLTCCLLCILRIYNKIIHGDKFNSSKEQNIHIIHINTSHLLLLDRPR</sequence>